<accession>A0A382I1R8</accession>
<feature type="non-terminal residue" evidence="1">
    <location>
        <position position="454"/>
    </location>
</feature>
<organism evidence="1">
    <name type="scientific">marine metagenome</name>
    <dbReference type="NCBI Taxonomy" id="408172"/>
    <lineage>
        <taxon>unclassified sequences</taxon>
        <taxon>metagenomes</taxon>
        <taxon>ecological metagenomes</taxon>
    </lineage>
</organism>
<protein>
    <submittedName>
        <fullName evidence="1">Uncharacterized protein</fullName>
    </submittedName>
</protein>
<gene>
    <name evidence="1" type="ORF">METZ01_LOCUS246126</name>
</gene>
<proteinExistence type="predicted"/>
<feature type="non-terminal residue" evidence="1">
    <location>
        <position position="1"/>
    </location>
</feature>
<reference evidence="1" key="1">
    <citation type="submission" date="2018-05" db="EMBL/GenBank/DDBJ databases">
        <authorList>
            <person name="Lanie J.A."/>
            <person name="Ng W.-L."/>
            <person name="Kazmierczak K.M."/>
            <person name="Andrzejewski T.M."/>
            <person name="Davidsen T.M."/>
            <person name="Wayne K.J."/>
            <person name="Tettelin H."/>
            <person name="Glass J.I."/>
            <person name="Rusch D."/>
            <person name="Podicherti R."/>
            <person name="Tsui H.-C.T."/>
            <person name="Winkler M.E."/>
        </authorList>
    </citation>
    <scope>NUCLEOTIDE SEQUENCE</scope>
</reference>
<dbReference type="EMBL" id="UINC01064521">
    <property type="protein sequence ID" value="SVB93272.1"/>
    <property type="molecule type" value="Genomic_DNA"/>
</dbReference>
<sequence>FLKKSRQLNQENVRISGRVEESSRQLNRAVSDSDLIGRWEETSSSEQFTLTVGSDQEIANPLHVFGIDESEGAITIKGENTDPIEATYMPTVFAPIVANFSMDGDQDYPIVEFAFLYMTNMDDYVSHPDSIAMVVLHDSVSYSFGTAGGELMDNVTIFAGDILYEEEPEWGLPMVRIVHGITIKDTISLEVIDFMENSETFTLAGEIKHGTIPLMAGVQYPIEDFIGSLWDDGDEDDELWVEKFYVEFLSDNTGRFIDYWEDLEYGDSDTDSSAFVWATWDDTLAITEKHEDWDEDKEEYIVITETIDAIYKIENSVLSISAEFDFCEDEYEDPLSPYACGDSLRFLGLFGLNDVESLIISFSAIHDYDGKTGTRTDLVFNQIMPGDGSIIEITSDNAWTDSLVFAWESADHVFGDGDVTYWPELSGDLNNFFLMTSNTTDNIWKIPYHHIKYY</sequence>
<evidence type="ECO:0000313" key="1">
    <source>
        <dbReference type="EMBL" id="SVB93272.1"/>
    </source>
</evidence>
<name>A0A382I1R8_9ZZZZ</name>
<dbReference type="AlphaFoldDB" id="A0A382I1R8"/>